<dbReference type="InterPro" id="IPR040007">
    <property type="entry name" value="Tho2"/>
</dbReference>
<proteinExistence type="inferred from homology"/>
<gene>
    <name evidence="10" type="ORF">TRIUR3_20875</name>
</gene>
<dbReference type="STRING" id="4572.M8A0U7"/>
<feature type="compositionally biased region" description="Basic and acidic residues" evidence="6">
    <location>
        <begin position="1604"/>
        <end position="1695"/>
    </location>
</feature>
<evidence type="ECO:0000259" key="7">
    <source>
        <dbReference type="Pfam" id="PF11262"/>
    </source>
</evidence>
<evidence type="ECO:0000256" key="2">
    <source>
        <dbReference type="ARBA" id="ARBA00007857"/>
    </source>
</evidence>
<evidence type="ECO:0000256" key="1">
    <source>
        <dbReference type="ARBA" id="ARBA00004123"/>
    </source>
</evidence>
<feature type="compositionally biased region" description="Basic and acidic residues" evidence="6">
    <location>
        <begin position="1855"/>
        <end position="1879"/>
    </location>
</feature>
<dbReference type="eggNOG" id="KOG1874">
    <property type="taxonomic scope" value="Eukaryota"/>
</dbReference>
<feature type="compositionally biased region" description="Basic and acidic residues" evidence="6">
    <location>
        <begin position="1487"/>
        <end position="1501"/>
    </location>
</feature>
<feature type="compositionally biased region" description="Basic and acidic residues" evidence="6">
    <location>
        <begin position="1758"/>
        <end position="1798"/>
    </location>
</feature>
<sequence length="1879" mass="213046">MLRPLQAPDYKYVTEECLREWKGQSAAAFRIPDPVPMPRFLYELCWATVLGDLSPHKCRAALDSVVFAEEAWQEDSGSVLADIVAHLGQDITISGEYRNRLVKMTKSFVESSLIAPRLLQERCEEEFLWEVEQSKSKGQDLKAMEVRVNTRLLYQQTKFNLLREESEGYAKLGSYRLYCVGCRGKEGVDAARNGRAGGRAPSRLGRSWTPAILKRSRQTWLVKTGSRSLTIDVGNPWTDYAVEEGLGHGCRRVWMAKRDEVGILREAIDHREDDRLAPHLGKALDEVQGDIRPNLRWHLQGLKEPPASGSLSCCAGKSDKTEPSRGLGHDRQGCRSRREDDGAFSAHPHGPPSGRAATPGDGDHHAPGQRSGAHRGAVRQRSARAPPSRRPRAAAEEVQRHLLSQWRGECRRIDRTMARSGCTGPSRRTRRRLARGNPTLSSQFRFGLPKCFFSYYQHYKGWSLIGHFDLDPNRVFDIVLECFELYPDNSIFYQLIPLFPKSHAAKILGFKFQYYQQLDVNIPVPSGLFRIAALLVKSGLIDLDNLYAHLLPNDDEAFEHFGCFVSRKIDEATKIGKINLAATGKDLMDDEKQEITIDLYTALEMENDIVEERAPEIEKNQKLGLLLGFLSVHDCFTLLEYVMGLMGLDWRYSPLVLGLIRELRGQTNSRPAGRRHGVTDRSAPRSTTAFRRRLLRGHPLLVAFATTSRWPYTCTPFVQMVSMGSRWRFGKRSATQLRFLSSSKRPPAHLAGLAGQVRGPKGTGNVRESEFGKENEPVCLLPLHILSAASTDVYYYDISCTSTKYDILWRARVCRVLKAYHASSKESAHTTGVMSPESHIEEALGSCLLPSLQLIPANPAVDMEIWGVLSLLPYEVRYRLYGEWEKDAEQNPVVLAARQTAKLDTRRLLKRLAKENLKQLGRMVAKLAHANPMTVLRTIVQQVEAYRDMINPVVDAFKYLTQLNLMIQRYLVIYILAYWAHELIQQMANVQYTENMTDEQVDGMAGSETLRLQSSLFGSTRNYKVLNKSTNKLRDSLLPKDEPKLAIPLLLLIAQHRSKIIINADATYIKMVSEQFDRCHGILLQYAEFLSSAVTPSTYVQLVPPLEDLVYKYHIEPDVAFLIYRPVMRLFKSASSGEASWPLDGNEEGEPVSCDDMILHGDSSQKLIMWSDLLNTIRTILPTKAWNGLSPELYATFWGLTLYDLHFPKDRYDAEIKKLHDNLKQLEDNSDNSSIAISRQYEAGRLGRFLHETLKMAYYWKSDEAIYERECGNKPGFALYFRFPNSQRVPYAQFVKVHYKWSTRITKVLNQCMESKEYMEIRNALIVLTKITSIFPVIRKSGINIEKRVAKLKGDEREDLKVLATGVAAALAARKSSWLSEEEFGMGHLDLKPVPAKPIPGNQSADSSTAKDRSICAKSTEGRHERSENAMKPDAQHNKKNASTANGSDSQMPSSSAQGKASGPARGADEPPKLLSDGLVKVLKPAAESETRAPQKRDAHNAAKVSASSQRSTVLAAHNDATANPTGEGESTELVDSTVKRHKKSVPIEEERTGKRRKGEIEGRDDDLTEHHTDKEKRMDLRSVDKFHSVDHERGNNEEQNLIRTEKLKERFDEKYDRDHREKTDRTERRRGEDVVERPADRSLERREHSIERMQDRGTDRVPEKGREDRNKERSKVKHAEPSIDRAHTSDERFRGQSLPPPPPLPTSFVPQSVAANRRDEDSDRRGGSTRHTQRLSPRHDEKERWHVEEENAPLSQDDGKHRREEDLRDRKREDRDVSSSRVDDMDRDKGNTIKEDSDPNSASKRRKIKRDQSALEAGEYAPSAPQPPSLGAGNSQFEIRERERKGAISQHRPSHADDLPRMHAKDSTSKTSRRETDQ</sequence>
<evidence type="ECO:0000313" key="10">
    <source>
        <dbReference type="EMBL" id="EMS65576.1"/>
    </source>
</evidence>
<dbReference type="InterPro" id="IPR021418">
    <property type="entry name" value="THO_THOC2_C"/>
</dbReference>
<dbReference type="Pfam" id="PF16134">
    <property type="entry name" value="THOC2_N"/>
    <property type="match status" value="3"/>
</dbReference>
<dbReference type="OMA" id="FICKRIT"/>
<evidence type="ECO:0000256" key="6">
    <source>
        <dbReference type="SAM" id="MobiDB-lite"/>
    </source>
</evidence>
<feature type="domain" description="THO complex subunit 2 N-terminal" evidence="9">
    <location>
        <begin position="463"/>
        <end position="630"/>
    </location>
</feature>
<keyword evidence="4" id="KW-0539">Nucleus</keyword>
<protein>
    <recommendedName>
        <fullName evidence="3">THO complex subunit 2</fullName>
    </recommendedName>
</protein>
<accession>M8A0U7</accession>
<feature type="domain" description="THO complex subunitTHOC2 N-terminal" evidence="8">
    <location>
        <begin position="924"/>
        <end position="978"/>
    </location>
</feature>
<dbReference type="GO" id="GO:0006406">
    <property type="term" value="P:mRNA export from nucleus"/>
    <property type="evidence" value="ECO:0007669"/>
    <property type="project" value="InterPro"/>
</dbReference>
<evidence type="ECO:0000256" key="4">
    <source>
        <dbReference type="ARBA" id="ARBA00023242"/>
    </source>
</evidence>
<comment type="similarity">
    <text evidence="2">Belongs to the THOC2 family.</text>
</comment>
<evidence type="ECO:0000256" key="5">
    <source>
        <dbReference type="SAM" id="Coils"/>
    </source>
</evidence>
<feature type="domain" description="THO complex subunit 2 N-terminal" evidence="9">
    <location>
        <begin position="838"/>
        <end position="922"/>
    </location>
</feature>
<reference evidence="10" key="1">
    <citation type="journal article" date="2013" name="Nature">
        <title>Draft genome of the wheat A-genome progenitor Triticum urartu.</title>
        <authorList>
            <person name="Ling H.Q."/>
            <person name="Zhao S."/>
            <person name="Liu D."/>
            <person name="Wang J."/>
            <person name="Sun H."/>
            <person name="Zhang C."/>
            <person name="Fan H."/>
            <person name="Li D."/>
            <person name="Dong L."/>
            <person name="Tao Y."/>
            <person name="Gao C."/>
            <person name="Wu H."/>
            <person name="Li Y."/>
            <person name="Cui Y."/>
            <person name="Guo X."/>
            <person name="Zheng S."/>
            <person name="Wang B."/>
            <person name="Yu K."/>
            <person name="Liang Q."/>
            <person name="Yang W."/>
            <person name="Lou X."/>
            <person name="Chen J."/>
            <person name="Feng M."/>
            <person name="Jian J."/>
            <person name="Zhang X."/>
            <person name="Luo G."/>
            <person name="Jiang Y."/>
            <person name="Liu J."/>
            <person name="Wang Z."/>
            <person name="Sha Y."/>
            <person name="Zhang B."/>
            <person name="Wu H."/>
            <person name="Tang D."/>
            <person name="Shen Q."/>
            <person name="Xue P."/>
            <person name="Zou S."/>
            <person name="Wang X."/>
            <person name="Liu X."/>
            <person name="Wang F."/>
            <person name="Yang Y."/>
            <person name="An X."/>
            <person name="Dong Z."/>
            <person name="Zhang K."/>
            <person name="Zhang X."/>
            <person name="Luo M.C."/>
            <person name="Dvorak J."/>
            <person name="Tong Y."/>
            <person name="Wang J."/>
            <person name="Yang H."/>
            <person name="Li Z."/>
            <person name="Wang D."/>
            <person name="Zhang A."/>
            <person name="Wang J."/>
        </authorList>
    </citation>
    <scope>NUCLEOTIDE SEQUENCE</scope>
</reference>
<keyword evidence="5" id="KW-0175">Coiled coil</keyword>
<organism evidence="10">
    <name type="scientific">Triticum urartu</name>
    <name type="common">Red wild einkorn</name>
    <name type="synonym">Crithodium urartu</name>
    <dbReference type="NCBI Taxonomy" id="4572"/>
    <lineage>
        <taxon>Eukaryota</taxon>
        <taxon>Viridiplantae</taxon>
        <taxon>Streptophyta</taxon>
        <taxon>Embryophyta</taxon>
        <taxon>Tracheophyta</taxon>
        <taxon>Spermatophyta</taxon>
        <taxon>Magnoliopsida</taxon>
        <taxon>Liliopsida</taxon>
        <taxon>Poales</taxon>
        <taxon>Poaceae</taxon>
        <taxon>BOP clade</taxon>
        <taxon>Pooideae</taxon>
        <taxon>Triticodae</taxon>
        <taxon>Triticeae</taxon>
        <taxon>Triticinae</taxon>
        <taxon>Triticum</taxon>
    </lineage>
</organism>
<evidence type="ECO:0000256" key="3">
    <source>
        <dbReference type="ARBA" id="ARBA00019596"/>
    </source>
</evidence>
<feature type="compositionally biased region" description="Basic and acidic residues" evidence="6">
    <location>
        <begin position="1569"/>
        <end position="1597"/>
    </location>
</feature>
<feature type="coiled-coil region" evidence="5">
    <location>
        <begin position="1209"/>
        <end position="1236"/>
    </location>
</feature>
<evidence type="ECO:0000259" key="9">
    <source>
        <dbReference type="Pfam" id="PF16134"/>
    </source>
</evidence>
<feature type="compositionally biased region" description="Basic and acidic residues" evidence="6">
    <location>
        <begin position="1409"/>
        <end position="1437"/>
    </location>
</feature>
<dbReference type="InterPro" id="IPR021726">
    <property type="entry name" value="THO_THOC2_N"/>
</dbReference>
<name>M8A0U7_TRIUA</name>
<dbReference type="Pfam" id="PF11262">
    <property type="entry name" value="Tho2"/>
    <property type="match status" value="1"/>
</dbReference>
<feature type="region of interest" description="Disordered" evidence="6">
    <location>
        <begin position="750"/>
        <end position="769"/>
    </location>
</feature>
<comment type="subcellular location">
    <subcellularLocation>
        <location evidence="1">Nucleus</location>
    </subcellularLocation>
</comment>
<dbReference type="PANTHER" id="PTHR21597:SF4">
    <property type="entry name" value="THO COMPLEX SUBUNIT 2"/>
    <property type="match status" value="1"/>
</dbReference>
<evidence type="ECO:0000259" key="8">
    <source>
        <dbReference type="Pfam" id="PF11732"/>
    </source>
</evidence>
<feature type="region of interest" description="Disordered" evidence="6">
    <location>
        <begin position="301"/>
        <end position="398"/>
    </location>
</feature>
<feature type="domain" description="THO complex subunitTHOC2 C-terminal" evidence="7">
    <location>
        <begin position="1234"/>
        <end position="1371"/>
    </location>
</feature>
<feature type="compositionally biased region" description="Basic and acidic residues" evidence="6">
    <location>
        <begin position="1717"/>
        <end position="1727"/>
    </location>
</feature>
<dbReference type="PANTHER" id="PTHR21597">
    <property type="entry name" value="THO2 PROTEIN"/>
    <property type="match status" value="1"/>
</dbReference>
<feature type="region of interest" description="Disordered" evidence="6">
    <location>
        <begin position="1391"/>
        <end position="1879"/>
    </location>
</feature>
<dbReference type="GO" id="GO:0003729">
    <property type="term" value="F:mRNA binding"/>
    <property type="evidence" value="ECO:0007669"/>
    <property type="project" value="TreeGrafter"/>
</dbReference>
<dbReference type="Pfam" id="PF11732">
    <property type="entry name" value="Thoc2"/>
    <property type="match status" value="1"/>
</dbReference>
<feature type="domain" description="THO complex subunit 2 N-terminal" evidence="9">
    <location>
        <begin position="40"/>
        <end position="172"/>
    </location>
</feature>
<dbReference type="GO" id="GO:0006397">
    <property type="term" value="P:mRNA processing"/>
    <property type="evidence" value="ECO:0007669"/>
    <property type="project" value="InterPro"/>
</dbReference>
<feature type="compositionally biased region" description="Basic and acidic residues" evidence="6">
    <location>
        <begin position="317"/>
        <end position="341"/>
    </location>
</feature>
<feature type="compositionally biased region" description="Basic and acidic residues" evidence="6">
    <location>
        <begin position="1738"/>
        <end position="1750"/>
    </location>
</feature>
<feature type="compositionally biased region" description="Polar residues" evidence="6">
    <location>
        <begin position="1441"/>
        <end position="1459"/>
    </location>
</feature>
<dbReference type="GO" id="GO:0000445">
    <property type="term" value="C:THO complex part of transcription export complex"/>
    <property type="evidence" value="ECO:0007669"/>
    <property type="project" value="TreeGrafter"/>
</dbReference>
<dbReference type="InterPro" id="IPR032302">
    <property type="entry name" value="THOC2_N"/>
</dbReference>
<feature type="compositionally biased region" description="Basic residues" evidence="6">
    <location>
        <begin position="372"/>
        <end position="392"/>
    </location>
</feature>
<dbReference type="EMBL" id="KD042550">
    <property type="protein sequence ID" value="EMS65576.1"/>
    <property type="molecule type" value="Genomic_DNA"/>
</dbReference>